<dbReference type="GO" id="GO:0010264">
    <property type="term" value="P:myo-inositol hexakisphosphate biosynthetic process"/>
    <property type="evidence" value="ECO:0007669"/>
    <property type="project" value="TreeGrafter"/>
</dbReference>
<feature type="non-terminal residue" evidence="5">
    <location>
        <position position="1"/>
    </location>
</feature>
<keyword evidence="2" id="KW-0808">Transferase</keyword>
<dbReference type="InterPro" id="IPR011611">
    <property type="entry name" value="PfkB_dom"/>
</dbReference>
<evidence type="ECO:0000256" key="1">
    <source>
        <dbReference type="ARBA" id="ARBA00010688"/>
    </source>
</evidence>
<dbReference type="Gene3D" id="3.40.1190.20">
    <property type="match status" value="1"/>
</dbReference>
<dbReference type="InterPro" id="IPR002173">
    <property type="entry name" value="Carboh/pur_kinase_PfkB_CS"/>
</dbReference>
<evidence type="ECO:0000259" key="4">
    <source>
        <dbReference type="Pfam" id="PF00294"/>
    </source>
</evidence>
<protein>
    <recommendedName>
        <fullName evidence="4">Carbohydrate kinase PfkB domain-containing protein</fullName>
    </recommendedName>
</protein>
<evidence type="ECO:0000256" key="2">
    <source>
        <dbReference type="ARBA" id="ARBA00022679"/>
    </source>
</evidence>
<accession>A0A382CLP3</accession>
<reference evidence="5" key="1">
    <citation type="submission" date="2018-05" db="EMBL/GenBank/DDBJ databases">
        <authorList>
            <person name="Lanie J.A."/>
            <person name="Ng W.-L."/>
            <person name="Kazmierczak K.M."/>
            <person name="Andrzejewski T.M."/>
            <person name="Davidsen T.M."/>
            <person name="Wayne K.J."/>
            <person name="Tettelin H."/>
            <person name="Glass J.I."/>
            <person name="Rusch D."/>
            <person name="Podicherti R."/>
            <person name="Tsui H.-C.T."/>
            <person name="Winkler M.E."/>
        </authorList>
    </citation>
    <scope>NUCLEOTIDE SEQUENCE</scope>
</reference>
<dbReference type="PANTHER" id="PTHR43085:SF13">
    <property type="entry name" value="INOSITOL 3-KINASE"/>
    <property type="match status" value="1"/>
</dbReference>
<organism evidence="5">
    <name type="scientific">marine metagenome</name>
    <dbReference type="NCBI Taxonomy" id="408172"/>
    <lineage>
        <taxon>unclassified sequences</taxon>
        <taxon>metagenomes</taxon>
        <taxon>ecological metagenomes</taxon>
    </lineage>
</organism>
<dbReference type="AlphaFoldDB" id="A0A382CLP3"/>
<name>A0A382CLP3_9ZZZZ</name>
<keyword evidence="3" id="KW-0418">Kinase</keyword>
<proteinExistence type="inferred from homology"/>
<comment type="similarity">
    <text evidence="1">Belongs to the carbohydrate kinase PfkB family.</text>
</comment>
<dbReference type="EMBL" id="UINC01035129">
    <property type="protein sequence ID" value="SVB27046.1"/>
    <property type="molecule type" value="Genomic_DNA"/>
</dbReference>
<dbReference type="InterPro" id="IPR029056">
    <property type="entry name" value="Ribokinase-like"/>
</dbReference>
<dbReference type="PANTHER" id="PTHR43085">
    <property type="entry name" value="HEXOKINASE FAMILY MEMBER"/>
    <property type="match status" value="1"/>
</dbReference>
<dbReference type="PROSITE" id="PS00584">
    <property type="entry name" value="PFKB_KINASES_2"/>
    <property type="match status" value="1"/>
</dbReference>
<dbReference type="Pfam" id="PF00294">
    <property type="entry name" value="PfkB"/>
    <property type="match status" value="1"/>
</dbReference>
<dbReference type="SUPFAM" id="SSF53613">
    <property type="entry name" value="Ribokinase-like"/>
    <property type="match status" value="1"/>
</dbReference>
<evidence type="ECO:0000256" key="3">
    <source>
        <dbReference type="ARBA" id="ARBA00022777"/>
    </source>
</evidence>
<evidence type="ECO:0000313" key="5">
    <source>
        <dbReference type="EMBL" id="SVB27046.1"/>
    </source>
</evidence>
<dbReference type="InterPro" id="IPR050306">
    <property type="entry name" value="PfkB_Carbo_kinase"/>
</dbReference>
<dbReference type="GO" id="GO:0016301">
    <property type="term" value="F:kinase activity"/>
    <property type="evidence" value="ECO:0007669"/>
    <property type="project" value="UniProtKB-KW"/>
</dbReference>
<gene>
    <name evidence="5" type="ORF">METZ01_LOCUS179900</name>
</gene>
<sequence>VGIWNVSLDDVQYLAVGHIAKDISTFGYVAGGAVYYGSVTANRLGFKPGILTSCSPDFSFPSELESCPVRYSASRLTTTFENIYSGASDRRNRIQYAHDIADPVSISVLPEAWTQVPILHLAPLLDEIPIEIIDRFPDSLIVASIQGWTRRVGENGRVYANKWNGAELLPNIDVAICSEQDAYEPNDIANWRKLAKVLIVTNGKYGARVYSDEFTFKSESINVAEVDPTGAGDVFAAAFAVRFFETEDLQEASDFASVVAGLSVKSQGVSTIPCRRVVNSFREG</sequence>
<feature type="domain" description="Carbohydrate kinase PfkB" evidence="4">
    <location>
        <begin position="168"/>
        <end position="271"/>
    </location>
</feature>